<organism evidence="1 2">
    <name type="scientific">Rhodococcoides kyotonense</name>
    <dbReference type="NCBI Taxonomy" id="398843"/>
    <lineage>
        <taxon>Bacteria</taxon>
        <taxon>Bacillati</taxon>
        <taxon>Actinomycetota</taxon>
        <taxon>Actinomycetes</taxon>
        <taxon>Mycobacteriales</taxon>
        <taxon>Nocardiaceae</taxon>
        <taxon>Rhodococcoides</taxon>
    </lineage>
</organism>
<name>A0A239H6M2_9NOCA</name>
<reference evidence="2" key="1">
    <citation type="submission" date="2017-06" db="EMBL/GenBank/DDBJ databases">
        <authorList>
            <person name="Varghese N."/>
            <person name="Submissions S."/>
        </authorList>
    </citation>
    <scope>NUCLEOTIDE SEQUENCE [LARGE SCALE GENOMIC DNA]</scope>
    <source>
        <strain evidence="2">JCM 23211</strain>
    </source>
</reference>
<gene>
    <name evidence="1" type="ORF">SAMN05421642_105117</name>
</gene>
<accession>A0A239H6M2</accession>
<keyword evidence="2" id="KW-1185">Reference proteome</keyword>
<evidence type="ECO:0000313" key="1">
    <source>
        <dbReference type="EMBL" id="SNS77086.1"/>
    </source>
</evidence>
<dbReference type="RefSeq" id="WP_089245730.1">
    <property type="nucleotide sequence ID" value="NZ_FZOW01000005.1"/>
</dbReference>
<dbReference type="Proteomes" id="UP000198327">
    <property type="component" value="Unassembled WGS sequence"/>
</dbReference>
<sequence>MTTIAPTAGVSIDPTLNPDDLPQLAPVGAYGIARAAIDDALTLYPGEPSLVRLGDELESAVRTPLPDPHWRVTLNEIAVLATTAGVVARGGVGLLDDEITSVRARAAQFLQVRGLAPVVRQAHFERYVR</sequence>
<dbReference type="AlphaFoldDB" id="A0A239H6M2"/>
<dbReference type="OrthoDB" id="3536625at2"/>
<protein>
    <submittedName>
        <fullName evidence="1">Uncharacterized protein</fullName>
    </submittedName>
</protein>
<evidence type="ECO:0000313" key="2">
    <source>
        <dbReference type="Proteomes" id="UP000198327"/>
    </source>
</evidence>
<proteinExistence type="predicted"/>
<dbReference type="EMBL" id="FZOW01000005">
    <property type="protein sequence ID" value="SNS77086.1"/>
    <property type="molecule type" value="Genomic_DNA"/>
</dbReference>